<feature type="transmembrane region" description="Helical" evidence="2">
    <location>
        <begin position="222"/>
        <end position="243"/>
    </location>
</feature>
<dbReference type="RefSeq" id="WP_253757814.1">
    <property type="nucleotide sequence ID" value="NZ_BAABKA010000087.1"/>
</dbReference>
<gene>
    <name evidence="4" type="ORF">HD597_011937</name>
</gene>
<keyword evidence="4" id="KW-0378">Hydrolase</keyword>
<feature type="transmembrane region" description="Helical" evidence="2">
    <location>
        <begin position="176"/>
        <end position="192"/>
    </location>
</feature>
<comment type="caution">
    <text evidence="4">The sequence shown here is derived from an EMBL/GenBank/DDBJ whole genome shotgun (WGS) entry which is preliminary data.</text>
</comment>
<keyword evidence="2" id="KW-0472">Membrane</keyword>
<evidence type="ECO:0000313" key="5">
    <source>
        <dbReference type="Proteomes" id="UP001139648"/>
    </source>
</evidence>
<protein>
    <submittedName>
        <fullName evidence="4">Membrane protease YdiL (CAAX protease family)</fullName>
    </submittedName>
</protein>
<organism evidence="4 5">
    <name type="scientific">Nonomuraea thailandensis</name>
    <dbReference type="NCBI Taxonomy" id="1188745"/>
    <lineage>
        <taxon>Bacteria</taxon>
        <taxon>Bacillati</taxon>
        <taxon>Actinomycetota</taxon>
        <taxon>Actinomycetes</taxon>
        <taxon>Streptosporangiales</taxon>
        <taxon>Streptosporangiaceae</taxon>
        <taxon>Nonomuraea</taxon>
    </lineage>
</organism>
<keyword evidence="2" id="KW-0812">Transmembrane</keyword>
<evidence type="ECO:0000256" key="1">
    <source>
        <dbReference type="SAM" id="MobiDB-lite"/>
    </source>
</evidence>
<dbReference type="Pfam" id="PF02517">
    <property type="entry name" value="Rce1-like"/>
    <property type="match status" value="1"/>
</dbReference>
<dbReference type="InterPro" id="IPR003675">
    <property type="entry name" value="Rce1/LyrA-like_dom"/>
</dbReference>
<feature type="transmembrane region" description="Helical" evidence="2">
    <location>
        <begin position="36"/>
        <end position="55"/>
    </location>
</feature>
<evidence type="ECO:0000256" key="2">
    <source>
        <dbReference type="SAM" id="Phobius"/>
    </source>
</evidence>
<feature type="region of interest" description="Disordered" evidence="1">
    <location>
        <begin position="248"/>
        <end position="267"/>
    </location>
</feature>
<dbReference type="GO" id="GO:0080120">
    <property type="term" value="P:CAAX-box protein maturation"/>
    <property type="evidence" value="ECO:0007669"/>
    <property type="project" value="UniProtKB-ARBA"/>
</dbReference>
<dbReference type="GO" id="GO:0004175">
    <property type="term" value="F:endopeptidase activity"/>
    <property type="evidence" value="ECO:0007669"/>
    <property type="project" value="UniProtKB-ARBA"/>
</dbReference>
<dbReference type="GO" id="GO:0006508">
    <property type="term" value="P:proteolysis"/>
    <property type="evidence" value="ECO:0007669"/>
    <property type="project" value="UniProtKB-KW"/>
</dbReference>
<proteinExistence type="predicted"/>
<keyword evidence="4" id="KW-0645">Protease</keyword>
<dbReference type="EMBL" id="JAMZEB010000002">
    <property type="protein sequence ID" value="MCP2364917.1"/>
    <property type="molecule type" value="Genomic_DNA"/>
</dbReference>
<accession>A0A9X2GW50</accession>
<evidence type="ECO:0000313" key="4">
    <source>
        <dbReference type="EMBL" id="MCP2364917.1"/>
    </source>
</evidence>
<reference evidence="4" key="1">
    <citation type="submission" date="2022-06" db="EMBL/GenBank/DDBJ databases">
        <title>Sequencing the genomes of 1000 actinobacteria strains.</title>
        <authorList>
            <person name="Klenk H.-P."/>
        </authorList>
    </citation>
    <scope>NUCLEOTIDE SEQUENCE</scope>
    <source>
        <strain evidence="4">DSM 46694</strain>
    </source>
</reference>
<feature type="transmembrane region" description="Helical" evidence="2">
    <location>
        <begin position="199"/>
        <end position="216"/>
    </location>
</feature>
<feature type="transmembrane region" description="Helical" evidence="2">
    <location>
        <begin position="76"/>
        <end position="102"/>
    </location>
</feature>
<keyword evidence="5" id="KW-1185">Reference proteome</keyword>
<feature type="domain" description="CAAX prenyl protease 2/Lysostaphin resistance protein A-like" evidence="3">
    <location>
        <begin position="114"/>
        <end position="209"/>
    </location>
</feature>
<dbReference type="AlphaFoldDB" id="A0A9X2GW50"/>
<name>A0A9X2GW50_9ACTN</name>
<dbReference type="Proteomes" id="UP001139648">
    <property type="component" value="Unassembled WGS sequence"/>
</dbReference>
<sequence length="267" mass="27911">MRILGAVLAAIAMLLAVTFGVMMIVNVLPENAGGFVAPPLITLATLGLLYGYRRLTGRPPWAGLGLTRTWLALPQAVLGAVVGVAALLAGCAVTVWTGAAAWGQAVAAPPPMELVAGFALIVLRASFPEELLFRGHLWDVLSDRLGPRAVLVVTSVSFGLLHLFSQSPASGAGEKVLFMVQAIALFLLCGATRQRTGAIWTAVGVHTAIYLGQFIPIRPTDYGVQLAFQTVTLALAAVLVLAVRRPGSGPRAALPDARPDARPGLIR</sequence>
<keyword evidence="2" id="KW-1133">Transmembrane helix</keyword>
<evidence type="ECO:0000259" key="3">
    <source>
        <dbReference type="Pfam" id="PF02517"/>
    </source>
</evidence>